<comment type="caution">
    <text evidence="2">The sequence shown here is derived from an EMBL/GenBank/DDBJ whole genome shotgun (WGS) entry which is preliminary data.</text>
</comment>
<feature type="compositionally biased region" description="Basic and acidic residues" evidence="1">
    <location>
        <begin position="269"/>
        <end position="298"/>
    </location>
</feature>
<evidence type="ECO:0000313" key="2">
    <source>
        <dbReference type="EMBL" id="RZC32406.1"/>
    </source>
</evidence>
<dbReference type="EMBL" id="QDEB01097524">
    <property type="protein sequence ID" value="RZC32406.1"/>
    <property type="molecule type" value="Genomic_DNA"/>
</dbReference>
<feature type="compositionally biased region" description="Basic residues" evidence="1">
    <location>
        <begin position="113"/>
        <end position="124"/>
    </location>
</feature>
<feature type="compositionally biased region" description="Basic residues" evidence="1">
    <location>
        <begin position="78"/>
        <end position="93"/>
    </location>
</feature>
<reference evidence="2 3" key="1">
    <citation type="submission" date="2017-03" db="EMBL/GenBank/DDBJ databases">
        <title>Genome of the blue death feigning beetle - Asbolus verrucosus.</title>
        <authorList>
            <person name="Rider S.D."/>
        </authorList>
    </citation>
    <scope>NUCLEOTIDE SEQUENCE [LARGE SCALE GENOMIC DNA]</scope>
    <source>
        <strain evidence="2">Butters</strain>
        <tissue evidence="2">Head and leg muscle</tissue>
    </source>
</reference>
<evidence type="ECO:0000313" key="3">
    <source>
        <dbReference type="Proteomes" id="UP000292052"/>
    </source>
</evidence>
<accession>A0A482VIG8</accession>
<keyword evidence="3" id="KW-1185">Reference proteome</keyword>
<sequence>MKPNLYKDMNKNEVLIEQKLEEPSTDNSYSSLPAGTQTDQDQGTQTEPQYLRPPLRKVRSDNDASEGSDGELTIIRERARRRNVRRSHLRKIKTPIQEESEIEIVEKPVKLKSSAKPRLSIRHTRTSELRQKKASSRRSKSSRSNIHKEVLREISASLDQTDNSNSGEEDEYEEKQQRNVKYFSEDSLEDISPRSEKTTDSSKQRYHSESDLRIVSPPLQESIKSQSHTDLTNVKEETKNKQKKKKHIKRTSRYMEWYNKNSKNPPTKPVEDSSTSKKSKSTDNADAREDTIVKETVKKISNRLTQDTESSSRKKVDPKKPAVGPEHPLVQHSERRFEAQYPTARKPEEDTDSGIALTRLPIAQKKSVFTIAYDDMHTSQLRPESRSPPL</sequence>
<name>A0A482VIG8_ASBVE</name>
<feature type="compositionally biased region" description="Polar residues" evidence="1">
    <location>
        <begin position="157"/>
        <end position="166"/>
    </location>
</feature>
<feature type="compositionally biased region" description="Basic and acidic residues" evidence="1">
    <location>
        <begin position="191"/>
        <end position="212"/>
    </location>
</feature>
<dbReference type="STRING" id="1661398.A0A482VIG8"/>
<feature type="compositionally biased region" description="Basic residues" evidence="1">
    <location>
        <begin position="241"/>
        <end position="252"/>
    </location>
</feature>
<organism evidence="2 3">
    <name type="scientific">Asbolus verrucosus</name>
    <name type="common">Desert ironclad beetle</name>
    <dbReference type="NCBI Taxonomy" id="1661398"/>
    <lineage>
        <taxon>Eukaryota</taxon>
        <taxon>Metazoa</taxon>
        <taxon>Ecdysozoa</taxon>
        <taxon>Arthropoda</taxon>
        <taxon>Hexapoda</taxon>
        <taxon>Insecta</taxon>
        <taxon>Pterygota</taxon>
        <taxon>Neoptera</taxon>
        <taxon>Endopterygota</taxon>
        <taxon>Coleoptera</taxon>
        <taxon>Polyphaga</taxon>
        <taxon>Cucujiformia</taxon>
        <taxon>Tenebrionidae</taxon>
        <taxon>Pimeliinae</taxon>
        <taxon>Asbolus</taxon>
    </lineage>
</organism>
<feature type="compositionally biased region" description="Polar residues" evidence="1">
    <location>
        <begin position="25"/>
        <end position="34"/>
    </location>
</feature>
<dbReference type="Proteomes" id="UP000292052">
    <property type="component" value="Unassembled WGS sequence"/>
</dbReference>
<feature type="compositionally biased region" description="Basic and acidic residues" evidence="1">
    <location>
        <begin position="310"/>
        <end position="320"/>
    </location>
</feature>
<dbReference type="OrthoDB" id="8188793at2759"/>
<feature type="compositionally biased region" description="Low complexity" evidence="1">
    <location>
        <begin position="35"/>
        <end position="46"/>
    </location>
</feature>
<protein>
    <submittedName>
        <fullName evidence="2">Uncharacterized protein</fullName>
    </submittedName>
</protein>
<feature type="compositionally biased region" description="Basic and acidic residues" evidence="1">
    <location>
        <begin position="8"/>
        <end position="22"/>
    </location>
</feature>
<dbReference type="AlphaFoldDB" id="A0A482VIG8"/>
<feature type="region of interest" description="Disordered" evidence="1">
    <location>
        <begin position="1"/>
        <end position="356"/>
    </location>
</feature>
<proteinExistence type="predicted"/>
<feature type="compositionally biased region" description="Basic residues" evidence="1">
    <location>
        <begin position="132"/>
        <end position="141"/>
    </location>
</feature>
<feature type="compositionally biased region" description="Polar residues" evidence="1">
    <location>
        <begin position="222"/>
        <end position="232"/>
    </location>
</feature>
<evidence type="ECO:0000256" key="1">
    <source>
        <dbReference type="SAM" id="MobiDB-lite"/>
    </source>
</evidence>
<gene>
    <name evidence="2" type="ORF">BDFB_001792</name>
</gene>